<reference evidence="2" key="1">
    <citation type="submission" date="2018-01" db="EMBL/GenBank/DDBJ databases">
        <authorList>
            <person name="Kovanen S."/>
            <person name="Nieminen T."/>
            <person name="Pohja-Mykra M."/>
            <person name="Raunio-Saarnisto M."/>
            <person name="Sauvala M."/>
            <person name="Fredriksson-Ahomaa M."/>
            <person name="Hanninen M.-L."/>
            <person name="Kivisto R."/>
        </authorList>
    </citation>
    <scope>NUCLEOTIDE SEQUENCE</scope>
    <source>
        <strain evidence="2">SO-26</strain>
    </source>
</reference>
<dbReference type="EMBL" id="PQZD01000003">
    <property type="protein sequence ID" value="RTI48494.1"/>
    <property type="molecule type" value="Genomic_DNA"/>
</dbReference>
<proteinExistence type="predicted"/>
<keyword evidence="1" id="KW-0175">Coiled coil</keyword>
<evidence type="ECO:0000313" key="3">
    <source>
        <dbReference type="Proteomes" id="UP000287197"/>
    </source>
</evidence>
<organism evidence="2 3">
    <name type="scientific">Campylobacter jejuni</name>
    <dbReference type="NCBI Taxonomy" id="197"/>
    <lineage>
        <taxon>Bacteria</taxon>
        <taxon>Pseudomonadati</taxon>
        <taxon>Campylobacterota</taxon>
        <taxon>Epsilonproteobacteria</taxon>
        <taxon>Campylobacterales</taxon>
        <taxon>Campylobacteraceae</taxon>
        <taxon>Campylobacter</taxon>
    </lineage>
</organism>
<reference evidence="2" key="2">
    <citation type="journal article" date="2019" name="Appl. Environ. Microbiol.">
        <title>Population genetics and characterization of Campylobacter jejuni isolates in western jackdaws and game birds in Finland.</title>
        <authorList>
            <person name="Kovanen S."/>
            <person name="Rossi M."/>
            <person name="Pohja-Mykra M."/>
            <person name="Nieminen T."/>
            <person name="Raunio-Saarnisto M."/>
            <person name="Sauvala M."/>
            <person name="Fredriksson-Ahomaa M."/>
            <person name="Hanninen M.L."/>
            <person name="Kivisto R."/>
        </authorList>
    </citation>
    <scope>NUCLEOTIDE SEQUENCE</scope>
    <source>
        <strain evidence="2">SO-26</strain>
    </source>
</reference>
<protein>
    <submittedName>
        <fullName evidence="2">Uncharacterized protein</fullName>
    </submittedName>
</protein>
<evidence type="ECO:0000313" key="2">
    <source>
        <dbReference type="EMBL" id="RTI48494.1"/>
    </source>
</evidence>
<dbReference type="RefSeq" id="WP_126262814.1">
    <property type="nucleotide sequence ID" value="NZ_PQZD01000003.1"/>
</dbReference>
<sequence>MELKELQKENQALIEENKVLQNLVKEADKKLEEVRAELSKFTAIGSAEDITESIQAGRDLIMSYKSFGEPTEIDRKMSELRKYESIGSVDEINQCIAFLSKYTDMCSNLESLRTILAEHQQYKEFGEISDLEKGAEILESYLDKGSLSEISDALSIAETVKRSGIKGVQEALSELKKYRSIATLEELDKTSEILEGYYGLVGSLKDAEAGIDKAYKVLDDYSKIGTVDQVQSAIKCLESYTEIGSIEDFQEARKMVDAKVADAKDRKVAELSAHYGINNESIKEVLELKNWDESAAKDFLDKMYNKPKKPLMQSIPESVQTVTQVQESAVAKPSVGSDLAAQFNRLVR</sequence>
<accession>A0AAX1Z4I8</accession>
<name>A0AAX1Z4I8_CAMJU</name>
<evidence type="ECO:0000256" key="1">
    <source>
        <dbReference type="SAM" id="Coils"/>
    </source>
</evidence>
<dbReference type="Proteomes" id="UP000287197">
    <property type="component" value="Unassembled WGS sequence"/>
</dbReference>
<comment type="caution">
    <text evidence="2">The sequence shown here is derived from an EMBL/GenBank/DDBJ whole genome shotgun (WGS) entry which is preliminary data.</text>
</comment>
<feature type="coiled-coil region" evidence="1">
    <location>
        <begin position="3"/>
        <end position="44"/>
    </location>
</feature>
<gene>
    <name evidence="2" type="ORF">C3I27_03510</name>
</gene>
<dbReference type="AlphaFoldDB" id="A0AAX1Z4I8"/>